<dbReference type="EMBL" id="QPMT01000074">
    <property type="protein sequence ID" value="KAF4845057.1"/>
    <property type="molecule type" value="Genomic_DNA"/>
</dbReference>
<reference evidence="1" key="1">
    <citation type="submission" date="2019-06" db="EMBL/GenBank/DDBJ databases">
        <authorList>
            <person name="Gan P."/>
            <person name="Shirasu K."/>
        </authorList>
    </citation>
    <scope>NUCLEOTIDE SEQUENCE [LARGE SCALE GENOMIC DNA]</scope>
    <source>
        <strain evidence="1">CAD2</strain>
    </source>
</reference>
<organism evidence="1 2">
    <name type="scientific">Colletotrichum siamense</name>
    <name type="common">Anthracnose fungus</name>
    <dbReference type="NCBI Taxonomy" id="690259"/>
    <lineage>
        <taxon>Eukaryota</taxon>
        <taxon>Fungi</taxon>
        <taxon>Dikarya</taxon>
        <taxon>Ascomycota</taxon>
        <taxon>Pezizomycotina</taxon>
        <taxon>Sordariomycetes</taxon>
        <taxon>Hypocreomycetidae</taxon>
        <taxon>Glomerellales</taxon>
        <taxon>Glomerellaceae</taxon>
        <taxon>Colletotrichum</taxon>
        <taxon>Colletotrichum gloeosporioides species complex</taxon>
    </lineage>
</organism>
<accession>A0A9P5EJC4</accession>
<sequence length="105" mass="11935">MLKLRNVSQSPTVGIARVCVRSRRTTSCSLRWYPTFSWIFNSQAALRFVFGGRRRTAKPTSQPTSAVCFRKARPAYMRSSPRLLPATWSSIVADLTPWTPRQPTC</sequence>
<protein>
    <submittedName>
        <fullName evidence="1">Uncharacterized protein</fullName>
    </submittedName>
</protein>
<dbReference type="AlphaFoldDB" id="A0A9P5EJC4"/>
<evidence type="ECO:0000313" key="2">
    <source>
        <dbReference type="Proteomes" id="UP000711996"/>
    </source>
</evidence>
<proteinExistence type="predicted"/>
<evidence type="ECO:0000313" key="1">
    <source>
        <dbReference type="EMBL" id="KAF4845057.1"/>
    </source>
</evidence>
<comment type="caution">
    <text evidence="1">The sequence shown here is derived from an EMBL/GenBank/DDBJ whole genome shotgun (WGS) entry which is preliminary data.</text>
</comment>
<dbReference type="Proteomes" id="UP000711996">
    <property type="component" value="Unassembled WGS sequence"/>
</dbReference>
<gene>
    <name evidence="1" type="ORF">CGCSCA2_v013766</name>
</gene>
<keyword evidence="2" id="KW-1185">Reference proteome</keyword>
<name>A0A9P5EJC4_COLSI</name>